<keyword evidence="2" id="KW-1185">Reference proteome</keyword>
<reference evidence="1 2" key="1">
    <citation type="submission" date="2022-07" db="EMBL/GenBank/DDBJ databases">
        <title>Genome sequence of Terrisporobacter mayombei DSM6539.</title>
        <authorList>
            <person name="Boeer T."/>
            <person name="Bengelsdorf F.R."/>
            <person name="Daniel R."/>
            <person name="Poehlein A."/>
        </authorList>
    </citation>
    <scope>NUCLEOTIDE SEQUENCE [LARGE SCALE GENOMIC DNA]</scope>
    <source>
        <strain evidence="1 2">DSM 6539</strain>
    </source>
</reference>
<proteinExistence type="predicted"/>
<dbReference type="InterPro" id="IPR013419">
    <property type="entry name" value="CRISPR-assoc_prot_Cas7/Csh2"/>
</dbReference>
<evidence type="ECO:0008006" key="3">
    <source>
        <dbReference type="Google" id="ProtNLM"/>
    </source>
</evidence>
<dbReference type="NCBIfam" id="TIGR01595">
    <property type="entry name" value="cas_CT1132"/>
    <property type="match status" value="1"/>
</dbReference>
<evidence type="ECO:0000313" key="1">
    <source>
        <dbReference type="EMBL" id="WMT80073.1"/>
    </source>
</evidence>
<evidence type="ECO:0000313" key="2">
    <source>
        <dbReference type="Proteomes" id="UP001235030"/>
    </source>
</evidence>
<gene>
    <name evidence="1" type="ORF">TEMA_03620</name>
</gene>
<name>A0ABY9PWK9_9FIRM</name>
<dbReference type="NCBIfam" id="TIGR02590">
    <property type="entry name" value="cas_Csh2"/>
    <property type="match status" value="1"/>
</dbReference>
<dbReference type="Pfam" id="PF05107">
    <property type="entry name" value="Cas_Cas7"/>
    <property type="match status" value="1"/>
</dbReference>
<dbReference type="Proteomes" id="UP001235030">
    <property type="component" value="Chromosome"/>
</dbReference>
<accession>A0ABY9PWK9</accession>
<dbReference type="InterPro" id="IPR006482">
    <property type="entry name" value="Cas7_Csh2/Csh2"/>
</dbReference>
<protein>
    <recommendedName>
        <fullName evidence="3">Type I-B CRISPR-associated protein Cas7/Csh2</fullName>
    </recommendedName>
</protein>
<organism evidence="1 2">
    <name type="scientific">Terrisporobacter mayombei</name>
    <dbReference type="NCBI Taxonomy" id="1541"/>
    <lineage>
        <taxon>Bacteria</taxon>
        <taxon>Bacillati</taxon>
        <taxon>Bacillota</taxon>
        <taxon>Clostridia</taxon>
        <taxon>Peptostreptococcales</taxon>
        <taxon>Peptostreptococcaceae</taxon>
        <taxon>Terrisporobacter</taxon>
    </lineage>
</organism>
<dbReference type="RefSeq" id="WP_228104338.1">
    <property type="nucleotide sequence ID" value="NZ_CP101637.1"/>
</dbReference>
<sequence length="302" mass="34666">MKNRSELLFLYDIVDNNPNGDPLDSNKPRIDEETSINIVTDVRLKRTIRDYLHDYKNEEIFVIEKKDDKGKVQDGKGRASDFGKTKDEVSKNVLEKCIDVRLFGGTIPLNKDSVTFTGPVQFNMGRSLHKVILRRIRGTGAFASGADKSNKTFREEYILPYSLIGFYGIINEHAAQKTNLNENDVDELIEAIWNGTKNLISRSKVGQLPRLLLKINYKDENFHIGGLLNKVKLNKKVDDECIRSPKDYDLDLSVLAQYMEKNKEKIENIEYLIDNEFKLSNNNQIKELKDILIGVKVKKLNL</sequence>
<dbReference type="EMBL" id="CP101637">
    <property type="protein sequence ID" value="WMT80073.1"/>
    <property type="molecule type" value="Genomic_DNA"/>
</dbReference>